<dbReference type="OrthoDB" id="9781904at2"/>
<reference evidence="13" key="1">
    <citation type="submission" date="2015-07" db="EMBL/GenBank/DDBJ databases">
        <title>Near-Complete Genome Sequence of the Cellulolytic Bacterium Bacteroides (Pseudobacteroides) cellulosolvens ATCC 35603.</title>
        <authorList>
            <person name="Dassa B."/>
            <person name="Utturkar S.M."/>
            <person name="Klingeman D.M."/>
            <person name="Hurt R.A."/>
            <person name="Keller M."/>
            <person name="Xu J."/>
            <person name="Reddy Y.H.K."/>
            <person name="Borovok I."/>
            <person name="Grinberg I.R."/>
            <person name="Lamed R."/>
            <person name="Zhivin O."/>
            <person name="Bayer E.A."/>
            <person name="Brown S.D."/>
        </authorList>
    </citation>
    <scope>NUCLEOTIDE SEQUENCE [LARGE SCALE GENOMIC DNA]</scope>
    <source>
        <strain evidence="13">DSM 2933</strain>
    </source>
</reference>
<keyword evidence="10" id="KW-0472">Membrane</keyword>
<dbReference type="GO" id="GO:0000155">
    <property type="term" value="F:phosphorelay sensor kinase activity"/>
    <property type="evidence" value="ECO:0007669"/>
    <property type="project" value="InterPro"/>
</dbReference>
<keyword evidence="8" id="KW-0902">Two-component regulatory system</keyword>
<dbReference type="EMBL" id="LGTC01000001">
    <property type="protein sequence ID" value="KNY30071.1"/>
    <property type="molecule type" value="Genomic_DNA"/>
</dbReference>
<keyword evidence="10" id="KW-1133">Transmembrane helix</keyword>
<dbReference type="Proteomes" id="UP000036923">
    <property type="component" value="Unassembled WGS sequence"/>
</dbReference>
<feature type="transmembrane region" description="Helical" evidence="10">
    <location>
        <begin position="101"/>
        <end position="121"/>
    </location>
</feature>
<comment type="caution">
    <text evidence="12">The sequence shown here is derived from an EMBL/GenBank/DDBJ whole genome shotgun (WGS) entry which is preliminary data.</text>
</comment>
<feature type="domain" description="Signal transduction histidine kinase subgroup 3 dimerisation and phosphoacceptor" evidence="11">
    <location>
        <begin position="169"/>
        <end position="232"/>
    </location>
</feature>
<dbReference type="Pfam" id="PF07730">
    <property type="entry name" value="HisKA_3"/>
    <property type="match status" value="1"/>
</dbReference>
<evidence type="ECO:0000256" key="10">
    <source>
        <dbReference type="SAM" id="Phobius"/>
    </source>
</evidence>
<feature type="coiled-coil region" evidence="9">
    <location>
        <begin position="133"/>
        <end position="177"/>
    </location>
</feature>
<keyword evidence="4" id="KW-0808">Transferase</keyword>
<keyword evidence="10" id="KW-0812">Transmembrane</keyword>
<evidence type="ECO:0000313" key="13">
    <source>
        <dbReference type="Proteomes" id="UP000036923"/>
    </source>
</evidence>
<feature type="transmembrane region" description="Helical" evidence="10">
    <location>
        <begin position="55"/>
        <end position="81"/>
    </location>
</feature>
<dbReference type="PANTHER" id="PTHR24421">
    <property type="entry name" value="NITRATE/NITRITE SENSOR PROTEIN NARX-RELATED"/>
    <property type="match status" value="1"/>
</dbReference>
<evidence type="ECO:0000256" key="2">
    <source>
        <dbReference type="ARBA" id="ARBA00012438"/>
    </source>
</evidence>
<evidence type="ECO:0000256" key="6">
    <source>
        <dbReference type="ARBA" id="ARBA00022777"/>
    </source>
</evidence>
<evidence type="ECO:0000313" key="12">
    <source>
        <dbReference type="EMBL" id="KNY30071.1"/>
    </source>
</evidence>
<dbReference type="InterPro" id="IPR050482">
    <property type="entry name" value="Sensor_HK_TwoCompSys"/>
</dbReference>
<feature type="transmembrane region" description="Helical" evidence="10">
    <location>
        <begin position="24"/>
        <end position="43"/>
    </location>
</feature>
<dbReference type="GO" id="GO:0046983">
    <property type="term" value="F:protein dimerization activity"/>
    <property type="evidence" value="ECO:0007669"/>
    <property type="project" value="InterPro"/>
</dbReference>
<dbReference type="AlphaFoldDB" id="A0A0L6JW27"/>
<evidence type="ECO:0000256" key="7">
    <source>
        <dbReference type="ARBA" id="ARBA00022840"/>
    </source>
</evidence>
<dbReference type="STRING" id="398512.Bccel_5348"/>
<dbReference type="CDD" id="cd16917">
    <property type="entry name" value="HATPase_UhpB-NarQ-NarX-like"/>
    <property type="match status" value="1"/>
</dbReference>
<dbReference type="GO" id="GO:0005524">
    <property type="term" value="F:ATP binding"/>
    <property type="evidence" value="ECO:0007669"/>
    <property type="project" value="UniProtKB-KW"/>
</dbReference>
<dbReference type="GO" id="GO:0016020">
    <property type="term" value="C:membrane"/>
    <property type="evidence" value="ECO:0007669"/>
    <property type="project" value="InterPro"/>
</dbReference>
<accession>A0A0L6JW27</accession>
<dbReference type="EC" id="2.7.13.3" evidence="2"/>
<evidence type="ECO:0000256" key="9">
    <source>
        <dbReference type="SAM" id="Coils"/>
    </source>
</evidence>
<sequence length="362" mass="41480">MKNLIDKLVIIIISLALYIPYANSIYMIVPILIVIILSTVLSCMEDHRITSGIFLLYLILSFFESDFLFFIPLICYDVVLLKPKWIWVLSFFPLLADFNQTLITSKCLIAAFIINGCILKYRTVSINNIQRNYYKLRDNANEISMQLEKQNNELLEKQNYEVNLATLKERNRIARDIHDNVGHLLSRSILQIGALLAIKKDDETKESLKLIKDTLSEAMDSIRNSIHDLHEESIDLQYEIQKLIDNFKFCSVNFDYDVESNIDKDIKYCFIAVTKEALSNTLKHSNATNVLVIIREHPALFQLVIHDNGTQSRLDSENGIGIKNIKDRVTALSGNINISTEKGFKIFISIPKAKFNEGIGKI</sequence>
<evidence type="ECO:0000256" key="8">
    <source>
        <dbReference type="ARBA" id="ARBA00023012"/>
    </source>
</evidence>
<evidence type="ECO:0000256" key="4">
    <source>
        <dbReference type="ARBA" id="ARBA00022679"/>
    </source>
</evidence>
<keyword evidence="5" id="KW-0547">Nucleotide-binding</keyword>
<dbReference type="SUPFAM" id="SSF55874">
    <property type="entry name" value="ATPase domain of HSP90 chaperone/DNA topoisomerase II/histidine kinase"/>
    <property type="match status" value="1"/>
</dbReference>
<name>A0A0L6JW27_9FIRM</name>
<dbReference type="PATRIC" id="fig|398512.5.peg.5603"/>
<dbReference type="PANTHER" id="PTHR24421:SF10">
    <property type="entry name" value="NITRATE_NITRITE SENSOR PROTEIN NARQ"/>
    <property type="match status" value="1"/>
</dbReference>
<comment type="catalytic activity">
    <reaction evidence="1">
        <text>ATP + protein L-histidine = ADP + protein N-phospho-L-histidine.</text>
        <dbReference type="EC" id="2.7.13.3"/>
    </reaction>
</comment>
<protein>
    <recommendedName>
        <fullName evidence="2">histidine kinase</fullName>
        <ecNumber evidence="2">2.7.13.3</ecNumber>
    </recommendedName>
</protein>
<keyword evidence="9" id="KW-0175">Coiled coil</keyword>
<keyword evidence="7" id="KW-0067">ATP-binding</keyword>
<evidence type="ECO:0000256" key="5">
    <source>
        <dbReference type="ARBA" id="ARBA00022741"/>
    </source>
</evidence>
<keyword evidence="3" id="KW-0597">Phosphoprotein</keyword>
<organism evidence="12 13">
    <name type="scientific">Pseudobacteroides cellulosolvens ATCC 35603 = DSM 2933</name>
    <dbReference type="NCBI Taxonomy" id="398512"/>
    <lineage>
        <taxon>Bacteria</taxon>
        <taxon>Bacillati</taxon>
        <taxon>Bacillota</taxon>
        <taxon>Clostridia</taxon>
        <taxon>Eubacteriales</taxon>
        <taxon>Oscillospiraceae</taxon>
        <taxon>Pseudobacteroides</taxon>
    </lineage>
</organism>
<evidence type="ECO:0000256" key="3">
    <source>
        <dbReference type="ARBA" id="ARBA00022553"/>
    </source>
</evidence>
<evidence type="ECO:0000259" key="11">
    <source>
        <dbReference type="Pfam" id="PF07730"/>
    </source>
</evidence>
<keyword evidence="13" id="KW-1185">Reference proteome</keyword>
<gene>
    <name evidence="12" type="ORF">Bccel_5348</name>
</gene>
<proteinExistence type="predicted"/>
<dbReference type="InterPro" id="IPR011712">
    <property type="entry name" value="Sig_transdc_His_kin_sub3_dim/P"/>
</dbReference>
<dbReference type="Gene3D" id="3.30.565.10">
    <property type="entry name" value="Histidine kinase-like ATPase, C-terminal domain"/>
    <property type="match status" value="1"/>
</dbReference>
<dbReference type="eggNOG" id="COG4585">
    <property type="taxonomic scope" value="Bacteria"/>
</dbReference>
<dbReference type="InterPro" id="IPR036890">
    <property type="entry name" value="HATPase_C_sf"/>
</dbReference>
<keyword evidence="6 12" id="KW-0418">Kinase</keyword>
<evidence type="ECO:0000256" key="1">
    <source>
        <dbReference type="ARBA" id="ARBA00000085"/>
    </source>
</evidence>
<dbReference type="Gene3D" id="1.20.5.1930">
    <property type="match status" value="1"/>
</dbReference>